<gene>
    <name evidence="2" type="ORF">K6Y31_09905</name>
</gene>
<dbReference type="RefSeq" id="WP_233052626.1">
    <property type="nucleotide sequence ID" value="NZ_JAIMJA010000008.1"/>
</dbReference>
<reference evidence="2 3" key="1">
    <citation type="journal article" date="2022" name="Environ. Microbiol. Rep.">
        <title>Eco-phylogenetic analyses reveal divergent evolution of vitamin B12 metabolism in the marine bacterial family 'Psychromonadaceae'.</title>
        <authorList>
            <person name="Jin X."/>
            <person name="Yang Y."/>
            <person name="Cao H."/>
            <person name="Gao B."/>
            <person name="Zhao Z."/>
        </authorList>
    </citation>
    <scope>NUCLEOTIDE SEQUENCE [LARGE SCALE GENOMIC DNA]</scope>
    <source>
        <strain evidence="2 3">MKS20</strain>
    </source>
</reference>
<evidence type="ECO:0000259" key="1">
    <source>
        <dbReference type="SMART" id="SM00065"/>
    </source>
</evidence>
<dbReference type="Pfam" id="PF01590">
    <property type="entry name" value="GAF"/>
    <property type="match status" value="1"/>
</dbReference>
<name>A0ABS8W808_9GAMM</name>
<sequence>MNDSQANVFTFNVKADSTQDALAEPQSQMTQRLSALYEISELGKTALPLSQVFFAFHQAIKKALYADNMLLALYNAERSHIHIPYFVDQADENVELPGLTPAREFIESTLVGYIFRRKQAFLADSEKLQRLKESGAITFRGTQSESWLGLPLVFQDELLGVLVLQSYDPTKLYKNEDLEFLTHAGNQLAAVLGYQLAQTSHNSYVEQLEDLIDWQIDEIKHISKKALKLEAFQKAETSPRAMKQKVTH</sequence>
<protein>
    <submittedName>
        <fullName evidence="2">GAF domain-containing protein</fullName>
    </submittedName>
</protein>
<keyword evidence="3" id="KW-1185">Reference proteome</keyword>
<dbReference type="SMART" id="SM00065">
    <property type="entry name" value="GAF"/>
    <property type="match status" value="1"/>
</dbReference>
<accession>A0ABS8W808</accession>
<comment type="caution">
    <text evidence="2">The sequence shown here is derived from an EMBL/GenBank/DDBJ whole genome shotgun (WGS) entry which is preliminary data.</text>
</comment>
<evidence type="ECO:0000313" key="3">
    <source>
        <dbReference type="Proteomes" id="UP001201273"/>
    </source>
</evidence>
<organism evidence="2 3">
    <name type="scientific">Motilimonas cestriensis</name>
    <dbReference type="NCBI Taxonomy" id="2742685"/>
    <lineage>
        <taxon>Bacteria</taxon>
        <taxon>Pseudomonadati</taxon>
        <taxon>Pseudomonadota</taxon>
        <taxon>Gammaproteobacteria</taxon>
        <taxon>Alteromonadales</taxon>
        <taxon>Alteromonadales genera incertae sedis</taxon>
        <taxon>Motilimonas</taxon>
    </lineage>
</organism>
<evidence type="ECO:0000313" key="2">
    <source>
        <dbReference type="EMBL" id="MCE2595132.1"/>
    </source>
</evidence>
<proteinExistence type="predicted"/>
<dbReference type="Gene3D" id="3.30.450.40">
    <property type="match status" value="1"/>
</dbReference>
<dbReference type="Proteomes" id="UP001201273">
    <property type="component" value="Unassembled WGS sequence"/>
</dbReference>
<dbReference type="EMBL" id="JAIMJA010000008">
    <property type="protein sequence ID" value="MCE2595132.1"/>
    <property type="molecule type" value="Genomic_DNA"/>
</dbReference>
<dbReference type="SUPFAM" id="SSF55781">
    <property type="entry name" value="GAF domain-like"/>
    <property type="match status" value="1"/>
</dbReference>
<dbReference type="InterPro" id="IPR003018">
    <property type="entry name" value="GAF"/>
</dbReference>
<dbReference type="InterPro" id="IPR029016">
    <property type="entry name" value="GAF-like_dom_sf"/>
</dbReference>
<feature type="domain" description="GAF" evidence="1">
    <location>
        <begin position="48"/>
        <end position="202"/>
    </location>
</feature>